<sequence>MDQPRRVLHLILCWHMHQPDYRHHDSREFVLPWTYLHATKDYTDMAWHLEQNPGMRAVVNFVPILLEQLEDYAEQFRSGTIRDPLLRLLAREDLSTATPAERDLILDRCFRCNHTSMIEPYPAYRQLRELFRQIENHGRQHFDYLSPQYLADLLTWYHLSWMGETVRRSTELVPRLMSQGALFSHTDRLQLFELIGDLIAGVIPRYRRLAEEGRIELSTTPYYHPIAPLLMDFKSAREAWPEALLPECPAYPGGTERLAFHIDAARASHQRRFGRAASGMWPAEGAISQAVVLQLARHGVSWAASGEGVLVNSLRATGKPLPQKRDYMYRPYQVQDETGELIIRLFFRDDRLSDLIGFEYGKWFARDAVNHFVAELEQIYHQTEAHESPVVSVILDGENAWEYYPYNGYYFLSELYAALAEHPFIRPTTFSDYLAQCTAQSTGASCAVAGQLPRVVAGSWVYGTLSTWIGSPEKNRAWDLMCSAKTGYDLVMARGGLTEERRQAAARQLADCESSDWFWWFGDYNPAASVASFDRLFRDKLANLYRLLDLPVPAALDHPISAGHAGGAPGVEAGGTMRRGS</sequence>
<evidence type="ECO:0000256" key="1">
    <source>
        <dbReference type="ARBA" id="ARBA00006821"/>
    </source>
</evidence>
<dbReference type="InterPro" id="IPR052046">
    <property type="entry name" value="GH57_Enzymes"/>
</dbReference>
<accession>A0ABV0EJX2</accession>
<dbReference type="Gene3D" id="3.20.110.10">
    <property type="entry name" value="Glycoside hydrolase 38, N terminal domain"/>
    <property type="match status" value="2"/>
</dbReference>
<gene>
    <name evidence="5" type="ORF">V6E02_11590</name>
</gene>
<dbReference type="PANTHER" id="PTHR36306">
    <property type="entry name" value="ALPHA-AMYLASE-RELATED-RELATED"/>
    <property type="match status" value="1"/>
</dbReference>
<dbReference type="Proteomes" id="UP001482231">
    <property type="component" value="Unassembled WGS sequence"/>
</dbReference>
<dbReference type="InterPro" id="IPR027291">
    <property type="entry name" value="Glyco_hydro_38_N_sf"/>
</dbReference>
<feature type="domain" description="Glycoside hydrolase family 57 N-terminal" evidence="4">
    <location>
        <begin position="11"/>
        <end position="439"/>
    </location>
</feature>
<proteinExistence type="inferred from homology"/>
<dbReference type="SUPFAM" id="SSF88713">
    <property type="entry name" value="Glycoside hydrolase/deacetylase"/>
    <property type="match status" value="1"/>
</dbReference>
<evidence type="ECO:0000313" key="5">
    <source>
        <dbReference type="EMBL" id="MEO1767853.1"/>
    </source>
</evidence>
<dbReference type="RefSeq" id="WP_347308963.1">
    <property type="nucleotide sequence ID" value="NZ_JBAJEX010000011.1"/>
</dbReference>
<dbReference type="EMBL" id="JBAJEX010000011">
    <property type="protein sequence ID" value="MEO1767853.1"/>
    <property type="molecule type" value="Genomic_DNA"/>
</dbReference>
<dbReference type="GO" id="GO:0016787">
    <property type="term" value="F:hydrolase activity"/>
    <property type="evidence" value="ECO:0007669"/>
    <property type="project" value="UniProtKB-KW"/>
</dbReference>
<dbReference type="PANTHER" id="PTHR36306:SF1">
    <property type="entry name" value="ALPHA-AMYLASE-RELATED"/>
    <property type="match status" value="1"/>
</dbReference>
<dbReference type="CDD" id="cd10796">
    <property type="entry name" value="GH57N_APU"/>
    <property type="match status" value="1"/>
</dbReference>
<evidence type="ECO:0000256" key="3">
    <source>
        <dbReference type="RuleBase" id="RU361196"/>
    </source>
</evidence>
<dbReference type="Pfam" id="PF03065">
    <property type="entry name" value="Glyco_hydro_57"/>
    <property type="match status" value="1"/>
</dbReference>
<comment type="caution">
    <text evidence="5">The sequence shown here is derived from an EMBL/GenBank/DDBJ whole genome shotgun (WGS) entry which is preliminary data.</text>
</comment>
<evidence type="ECO:0000256" key="2">
    <source>
        <dbReference type="ARBA" id="ARBA00023277"/>
    </source>
</evidence>
<comment type="similarity">
    <text evidence="1 3">Belongs to the glycosyl hydrolase 57 family.</text>
</comment>
<reference evidence="5 6" key="1">
    <citation type="submission" date="2024-02" db="EMBL/GenBank/DDBJ databases">
        <title>New thermophilic sulfur-oxidizing bacteria from a hot springs of the Uzon caldera (Kamchatka, Russia).</title>
        <authorList>
            <person name="Dukat A.M."/>
            <person name="Elcheninov A.G."/>
            <person name="Frolov E.N."/>
        </authorList>
    </citation>
    <scope>NUCLEOTIDE SEQUENCE [LARGE SCALE GENOMIC DNA]</scope>
    <source>
        <strain evidence="5 6">AK1</strain>
    </source>
</reference>
<keyword evidence="6" id="KW-1185">Reference proteome</keyword>
<dbReference type="InterPro" id="IPR004300">
    <property type="entry name" value="Glyco_hydro_57_N"/>
</dbReference>
<evidence type="ECO:0000259" key="4">
    <source>
        <dbReference type="Pfam" id="PF03065"/>
    </source>
</evidence>
<organism evidence="5 6">
    <name type="scientific">Thiobacter aerophilum</name>
    <dbReference type="NCBI Taxonomy" id="3121275"/>
    <lineage>
        <taxon>Bacteria</taxon>
        <taxon>Pseudomonadati</taxon>
        <taxon>Pseudomonadota</taxon>
        <taxon>Betaproteobacteria</taxon>
        <taxon>Burkholderiales</taxon>
        <taxon>Thiobacteraceae</taxon>
        <taxon>Thiobacter</taxon>
    </lineage>
</organism>
<keyword evidence="2 3" id="KW-0119">Carbohydrate metabolism</keyword>
<name>A0ABV0EJX2_9BURK</name>
<protein>
    <submittedName>
        <fullName evidence="5">Glycoside hydrolase family 57 protein</fullName>
    </submittedName>
</protein>
<keyword evidence="5" id="KW-0378">Hydrolase</keyword>
<evidence type="ECO:0000313" key="6">
    <source>
        <dbReference type="Proteomes" id="UP001482231"/>
    </source>
</evidence>
<dbReference type="InterPro" id="IPR011330">
    <property type="entry name" value="Glyco_hydro/deAcase_b/a-brl"/>
</dbReference>